<feature type="region of interest" description="Disordered" evidence="5">
    <location>
        <begin position="2060"/>
        <end position="2100"/>
    </location>
</feature>
<feature type="compositionally biased region" description="Acidic residues" evidence="5">
    <location>
        <begin position="1779"/>
        <end position="1788"/>
    </location>
</feature>
<feature type="compositionally biased region" description="Basic residues" evidence="5">
    <location>
        <begin position="1360"/>
        <end position="1370"/>
    </location>
</feature>
<dbReference type="Proteomes" id="UP001168821">
    <property type="component" value="Unassembled WGS sequence"/>
</dbReference>
<evidence type="ECO:0000256" key="3">
    <source>
        <dbReference type="ARBA" id="ARBA00022833"/>
    </source>
</evidence>
<evidence type="ECO:0000256" key="4">
    <source>
        <dbReference type="PROSITE-ProRule" id="PRU00146"/>
    </source>
</evidence>
<feature type="region of interest" description="Disordered" evidence="5">
    <location>
        <begin position="2184"/>
        <end position="2408"/>
    </location>
</feature>
<feature type="compositionally biased region" description="Basic and acidic residues" evidence="5">
    <location>
        <begin position="881"/>
        <end position="894"/>
    </location>
</feature>
<feature type="domain" description="PHD-type" evidence="6">
    <location>
        <begin position="1445"/>
        <end position="1495"/>
    </location>
</feature>
<dbReference type="InterPro" id="IPR011011">
    <property type="entry name" value="Znf_FYVE_PHD"/>
</dbReference>
<keyword evidence="1" id="KW-0479">Metal-binding</keyword>
<keyword evidence="8" id="KW-1185">Reference proteome</keyword>
<dbReference type="CDD" id="cd15543">
    <property type="entry name" value="PHD_RSF1"/>
    <property type="match status" value="1"/>
</dbReference>
<feature type="compositionally biased region" description="Pro residues" evidence="5">
    <location>
        <begin position="2285"/>
        <end position="2297"/>
    </location>
</feature>
<accession>A0AA38M361</accession>
<keyword evidence="3" id="KW-0862">Zinc</keyword>
<dbReference type="PROSITE" id="PS50016">
    <property type="entry name" value="ZF_PHD_2"/>
    <property type="match status" value="1"/>
</dbReference>
<feature type="compositionally biased region" description="Basic and acidic residues" evidence="5">
    <location>
        <begin position="1030"/>
        <end position="1082"/>
    </location>
</feature>
<dbReference type="GO" id="GO:0045892">
    <property type="term" value="P:negative regulation of DNA-templated transcription"/>
    <property type="evidence" value="ECO:0007669"/>
    <property type="project" value="TreeGrafter"/>
</dbReference>
<feature type="compositionally biased region" description="Basic and acidic residues" evidence="5">
    <location>
        <begin position="1331"/>
        <end position="1346"/>
    </location>
</feature>
<dbReference type="InterPro" id="IPR013083">
    <property type="entry name" value="Znf_RING/FYVE/PHD"/>
</dbReference>
<dbReference type="SUPFAM" id="SSF57903">
    <property type="entry name" value="FYVE/PHD zinc finger"/>
    <property type="match status" value="1"/>
</dbReference>
<feature type="compositionally biased region" description="Basic and acidic residues" evidence="5">
    <location>
        <begin position="923"/>
        <end position="972"/>
    </location>
</feature>
<feature type="region of interest" description="Disordered" evidence="5">
    <location>
        <begin position="1645"/>
        <end position="1931"/>
    </location>
</feature>
<dbReference type="GO" id="GO:0042393">
    <property type="term" value="F:histone binding"/>
    <property type="evidence" value="ECO:0007669"/>
    <property type="project" value="TreeGrafter"/>
</dbReference>
<keyword evidence="2 4" id="KW-0863">Zinc-finger</keyword>
<feature type="compositionally biased region" description="Basic and acidic residues" evidence="5">
    <location>
        <begin position="2000"/>
        <end position="2015"/>
    </location>
</feature>
<evidence type="ECO:0000256" key="2">
    <source>
        <dbReference type="ARBA" id="ARBA00022771"/>
    </source>
</evidence>
<feature type="compositionally biased region" description="Basic and acidic residues" evidence="5">
    <location>
        <begin position="2025"/>
        <end position="2036"/>
    </location>
</feature>
<organism evidence="7 8">
    <name type="scientific">Zophobas morio</name>
    <dbReference type="NCBI Taxonomy" id="2755281"/>
    <lineage>
        <taxon>Eukaryota</taxon>
        <taxon>Metazoa</taxon>
        <taxon>Ecdysozoa</taxon>
        <taxon>Arthropoda</taxon>
        <taxon>Hexapoda</taxon>
        <taxon>Insecta</taxon>
        <taxon>Pterygota</taxon>
        <taxon>Neoptera</taxon>
        <taxon>Endopterygota</taxon>
        <taxon>Coleoptera</taxon>
        <taxon>Polyphaga</taxon>
        <taxon>Cucujiformia</taxon>
        <taxon>Tenebrionidae</taxon>
        <taxon>Zophobas</taxon>
    </lineage>
</organism>
<feature type="region of interest" description="Disordered" evidence="5">
    <location>
        <begin position="1547"/>
        <end position="1600"/>
    </location>
</feature>
<dbReference type="PANTHER" id="PTHR14296:SF16">
    <property type="entry name" value="REMODELING AND SPACING FACTOR 1"/>
    <property type="match status" value="1"/>
</dbReference>
<evidence type="ECO:0000256" key="1">
    <source>
        <dbReference type="ARBA" id="ARBA00022723"/>
    </source>
</evidence>
<feature type="compositionally biased region" description="Basic and acidic residues" evidence="5">
    <location>
        <begin position="642"/>
        <end position="654"/>
    </location>
</feature>
<feature type="compositionally biased region" description="Basic and acidic residues" evidence="5">
    <location>
        <begin position="1002"/>
        <end position="1013"/>
    </location>
</feature>
<dbReference type="GO" id="GO:0008270">
    <property type="term" value="F:zinc ion binding"/>
    <property type="evidence" value="ECO:0007669"/>
    <property type="project" value="UniProtKB-KW"/>
</dbReference>
<feature type="compositionally biased region" description="Basic and acidic residues" evidence="5">
    <location>
        <begin position="579"/>
        <end position="609"/>
    </location>
</feature>
<name>A0AA38M361_9CUCU</name>
<protein>
    <recommendedName>
        <fullName evidence="6">PHD-type domain-containing protein</fullName>
    </recommendedName>
</protein>
<feature type="compositionally biased region" description="Basic and acidic residues" evidence="5">
    <location>
        <begin position="842"/>
        <end position="870"/>
    </location>
</feature>
<feature type="compositionally biased region" description="Acidic residues" evidence="5">
    <location>
        <begin position="1718"/>
        <end position="1727"/>
    </location>
</feature>
<feature type="compositionally biased region" description="Polar residues" evidence="5">
    <location>
        <begin position="2273"/>
        <end position="2284"/>
    </location>
</feature>
<feature type="compositionally biased region" description="Pro residues" evidence="5">
    <location>
        <begin position="2320"/>
        <end position="2331"/>
    </location>
</feature>
<dbReference type="SMART" id="SM00249">
    <property type="entry name" value="PHD"/>
    <property type="match status" value="1"/>
</dbReference>
<proteinExistence type="predicted"/>
<feature type="compositionally biased region" description="Low complexity" evidence="5">
    <location>
        <begin position="1107"/>
        <end position="1123"/>
    </location>
</feature>
<dbReference type="PANTHER" id="PTHR14296">
    <property type="entry name" value="REMODELING AND SPACING FACTOR 1"/>
    <property type="match status" value="1"/>
</dbReference>
<dbReference type="Gene3D" id="3.30.40.10">
    <property type="entry name" value="Zinc/RING finger domain, C3HC4 (zinc finger)"/>
    <property type="match status" value="1"/>
</dbReference>
<dbReference type="InterPro" id="IPR019787">
    <property type="entry name" value="Znf_PHD-finger"/>
</dbReference>
<feature type="compositionally biased region" description="Polar residues" evidence="5">
    <location>
        <begin position="791"/>
        <end position="801"/>
    </location>
</feature>
<feature type="compositionally biased region" description="Basic residues" evidence="5">
    <location>
        <begin position="1699"/>
        <end position="1711"/>
    </location>
</feature>
<dbReference type="InterPro" id="IPR028938">
    <property type="entry name" value="Rsf1-like"/>
</dbReference>
<feature type="compositionally biased region" description="Basic and acidic residues" evidence="5">
    <location>
        <begin position="1645"/>
        <end position="1654"/>
    </location>
</feature>
<feature type="compositionally biased region" description="Basic and acidic residues" evidence="5">
    <location>
        <begin position="1092"/>
        <end position="1101"/>
    </location>
</feature>
<evidence type="ECO:0000313" key="7">
    <source>
        <dbReference type="EMBL" id="KAJ3640657.1"/>
    </source>
</evidence>
<dbReference type="Pfam" id="PF00628">
    <property type="entry name" value="PHD"/>
    <property type="match status" value="1"/>
</dbReference>
<comment type="caution">
    <text evidence="7">The sequence shown here is derived from an EMBL/GenBank/DDBJ whole genome shotgun (WGS) entry which is preliminary data.</text>
</comment>
<feature type="compositionally biased region" description="Acidic residues" evidence="5">
    <location>
        <begin position="1237"/>
        <end position="1252"/>
    </location>
</feature>
<feature type="compositionally biased region" description="Basic and acidic residues" evidence="5">
    <location>
        <begin position="227"/>
        <end position="250"/>
    </location>
</feature>
<feature type="compositionally biased region" description="Acidic residues" evidence="5">
    <location>
        <begin position="1557"/>
        <end position="1591"/>
    </location>
</feature>
<feature type="compositionally biased region" description="Basic and acidic residues" evidence="5">
    <location>
        <begin position="1753"/>
        <end position="1766"/>
    </location>
</feature>
<feature type="compositionally biased region" description="Basic and acidic residues" evidence="5">
    <location>
        <begin position="1302"/>
        <end position="1322"/>
    </location>
</feature>
<feature type="region of interest" description="Disordered" evidence="5">
    <location>
        <begin position="187"/>
        <end position="412"/>
    </location>
</feature>
<feature type="compositionally biased region" description="Basic residues" evidence="5">
    <location>
        <begin position="1815"/>
        <end position="1842"/>
    </location>
</feature>
<feature type="compositionally biased region" description="Acidic residues" evidence="5">
    <location>
        <begin position="1347"/>
        <end position="1356"/>
    </location>
</feature>
<feature type="compositionally biased region" description="Acidic residues" evidence="5">
    <location>
        <begin position="1901"/>
        <end position="1922"/>
    </location>
</feature>
<evidence type="ECO:0000259" key="6">
    <source>
        <dbReference type="PROSITE" id="PS50016"/>
    </source>
</evidence>
<reference evidence="7" key="1">
    <citation type="journal article" date="2023" name="G3 (Bethesda)">
        <title>Whole genome assemblies of Zophobas morio and Tenebrio molitor.</title>
        <authorList>
            <person name="Kaur S."/>
            <person name="Stinson S.A."/>
            <person name="diCenzo G.C."/>
        </authorList>
    </citation>
    <scope>NUCLEOTIDE SEQUENCE</scope>
    <source>
        <strain evidence="7">QUZm001</strain>
    </source>
</reference>
<feature type="compositionally biased region" description="Basic and acidic residues" evidence="5">
    <location>
        <begin position="1195"/>
        <end position="1228"/>
    </location>
</feature>
<feature type="compositionally biased region" description="Acidic residues" evidence="5">
    <location>
        <begin position="1735"/>
        <end position="1752"/>
    </location>
</feature>
<evidence type="ECO:0000313" key="8">
    <source>
        <dbReference type="Proteomes" id="UP001168821"/>
    </source>
</evidence>
<feature type="region of interest" description="Disordered" evidence="5">
    <location>
        <begin position="567"/>
        <end position="1271"/>
    </location>
</feature>
<feature type="region of interest" description="Disordered" evidence="5">
    <location>
        <begin position="1286"/>
        <end position="1404"/>
    </location>
</feature>
<feature type="compositionally biased region" description="Basic and acidic residues" evidence="5">
    <location>
        <begin position="1125"/>
        <end position="1137"/>
    </location>
</feature>
<feature type="compositionally biased region" description="Polar residues" evidence="5">
    <location>
        <begin position="1146"/>
        <end position="1156"/>
    </location>
</feature>
<gene>
    <name evidence="7" type="ORF">Zmor_027205</name>
</gene>
<evidence type="ECO:0000256" key="5">
    <source>
        <dbReference type="SAM" id="MobiDB-lite"/>
    </source>
</evidence>
<dbReference type="InterPro" id="IPR001965">
    <property type="entry name" value="Znf_PHD"/>
</dbReference>
<sequence length="2408" mass="269439">MASDNEASCESDPNFAVICAFMEKFGTTCGIQSIDFLELQEMLENTQEVPQELIDLHIKLLRKSRKTVSNERWEKAVIKFCHTFCVQDAWEIERFGYKKARLSSKLRVLKELLEMQFDYNARFKAEVNKMSAEELRSQPLGKDKQGHAYWFQNDNNCQIRVYKEDPDEETWTLVAKDREGLASLISELSDGDSKVSSESATNEEDSNSLAEKPIIDTGQVDSSSSDSNKKISGDSESSNESKESTKKEDNNISPQEEGDAATDEESPEESPEEKETKMESEASTNPKRPRESDEEPTESKKPKLEEEAVVSEAIEEPVMIIKGEGSGAENQAVSPIVGEEVEEDLMFFYGEGDGEECQTGNEDKNAEQSQPEGGESKSGGGRDASDSVVSISDSKNCVNDEVPTSPVKSPYKLGTIIDTKTDNKFFSTVKSPTKKSRWDVDTIIATDAPECGRVKELVTKWEQANDDDKEADTPKKSMFFFGPGCLQFSPATVGFGQKVPPEKNESLEVLPDKAKGDVGYRIGEDNKAETNDCVQSGAEAGPLVSQVDNEETPVECKVDKLDNEVSTAGDNLGAASEVEQTKVEEARGSESRGPKGDSEANEEQVRNEETDIQAAVEEQIVTESDDAEESRRIPEVTAALVDYKESPQDAKNEESEPVVAESTSDPVPAVEEPCVKKHAYVLGEETTEAPVAEEPTENHEVEESVQETENRESEEKTEAVITEKETLVIDNPAEVRKPEEEVSNIDENENKQVVAELKNEENLESIKCDRKEDDVLASSETGPKEEKVSVPETTEVCTSLSKESENSTKVEATTEIEETKEAVPKTNDEVTLEVDGNAPKSETVEKEDPVEDQKEEHDAKTPDSVVEKPPETTPPEVENPVEDKATENECKTDTNTKNPQIEEEEKPSLDVIKELPQPETVPTEDKKSPATKESDNKVPDKPEKPKKEAIVYLKNEDKLKVDEKCMKEEIKEATVVTKRGRKNNSDQSAEPRVFTRRSTRSSKNEESGEDRPLEIPPPTRRGRPRANQKSGKEEEGDSSKKMKLSNEETQSDPKRTLRSQQKEEPKPDEAPEKPKEEVAKSEDTEETTAEVEQPKPEKEESSPGSADVTETVVVESSSSSDVVEVTDKDPLDGENAKEKKKPMSLATFSLDFNESPTPMPLLTRRGLRKRGRESPQNSEETEETAGKRPKMKAKRAADIKLRKSIEEQKKKDLISSDDDSKGEQANKSEKKKHASRDDEEDEDAIVVSSEDEKEVKKKKNKKAVKNKNKRILSNLGIDLQQALELGHEQVGVRQSRRIAQLKIKEEAERRKLEEEMVHETEHTKKKKFKKKDKDKDYKVKKSQLEKGDDEPAEDDSTDSKKKKKKKKKHRLFDELNPWRSSSDSSSSNEEEEMGEEEEEEDEDVLQYVSDHEFSPESDMEGDGEALPLKRARTARKESDVEEVDDCPCQKCGKSDHPEWILLCDNCDNGWHCSCLRPPLLVIPEGDWFCPPCQHASLLKKLQEKLKEYDKRLNKKEIEDRRKQRLAYVGISLNSVLPAKDTENIKKRRRLKKAKHDDDDDDDDDVDGEEASSEESESDSASDSESGSDSDEPIYQLRQRRQAHSYRFNDFDDLINSAIQDEMDAVKGAGNQGRGKDIATIVNAEKEEERKKEAEAEAEVEVEAEKEGEPVELEPLPPVVPINEKDKEPKPLFGEDPIGKKKIIGRKKHRKLNALDISSADDDEDSDEDFKGTSSESDDDFDEELGSDDSDDLDGGRNRRRGADPVRRSTRARTSRYDADFIDDGDSDSEDHAPRRKKKRSIWDETESEESDRSWGRRKRKPASRSKKPTSTSKKKKSKKKKKHDSDEEVYKKKKPKIKFGLDGDDDGPVRRTRGKKINYVDALGSDSDEDRVKRPPPRIESDEEYVANEDEKVSEDEGESGEENMMSKPPKIQIQSYTDARFTQLLPEPKGQGLDECEGELNPIDQINRNVEMMDENEMEKMMEEEEYANKQLQMVAQQLEKEKRRKEREAKKLEGGLPGQLQSEQKKRMMRKQRDQFQFSGSMQEPLVGNVDSLIINSENNDELSEPPGVSLPLFAELGAGGGDMEETVKKRRGRSKKTLEETVANLGGTRLQEGAAFMAMGGNKMHPTDLSMPQESNIEIAAPPQPFSQSQPTPSVITRMLQSKPGQAGYPVGTIRPKQFASMPDRDEDVHQPISSAAAHPGQYIQGAGMRPQMSSPYRQMAPAMNHYPRTAPPPPQLRTPVPHLYHRAMDPSPSGGGIADHNSPGRVVSPASSSPGSNKNETPPPPYSRPPAAAPPGGRFPPLVTTSAGARHIQQMVPPPHMQPPRPNLSPYHPGMPPQYHYGQFGQEDALPPTMYQNSPYSEPFEGQANPSENSNSKSFEEESGGEFGGLVSYFSSQREDDLES</sequence>
<feature type="compositionally biased region" description="Acidic residues" evidence="5">
    <location>
        <begin position="1388"/>
        <end position="1404"/>
    </location>
</feature>
<dbReference type="GO" id="GO:0031213">
    <property type="term" value="C:RSF complex"/>
    <property type="evidence" value="ECO:0007669"/>
    <property type="project" value="InterPro"/>
</dbReference>
<feature type="compositionally biased region" description="Basic and acidic residues" evidence="5">
    <location>
        <begin position="297"/>
        <end position="306"/>
    </location>
</feature>
<feature type="compositionally biased region" description="Basic and acidic residues" evidence="5">
    <location>
        <begin position="696"/>
        <end position="740"/>
    </location>
</feature>
<feature type="compositionally biased region" description="Basic and acidic residues" evidence="5">
    <location>
        <begin position="1890"/>
        <end position="1900"/>
    </location>
</feature>
<dbReference type="EMBL" id="JALNTZ010000009">
    <property type="protein sequence ID" value="KAJ3640657.1"/>
    <property type="molecule type" value="Genomic_DNA"/>
</dbReference>
<feature type="compositionally biased region" description="Acidic residues" evidence="5">
    <location>
        <begin position="256"/>
        <end position="272"/>
    </location>
</feature>
<feature type="compositionally biased region" description="Basic and acidic residues" evidence="5">
    <location>
        <begin position="757"/>
        <end position="774"/>
    </location>
</feature>
<feature type="compositionally biased region" description="Basic residues" evidence="5">
    <location>
        <begin position="1256"/>
        <end position="1270"/>
    </location>
</feature>
<feature type="compositionally biased region" description="Basic and acidic residues" evidence="5">
    <location>
        <begin position="817"/>
        <end position="828"/>
    </location>
</feature>
<feature type="region of interest" description="Disordered" evidence="5">
    <location>
        <begin position="1999"/>
        <end position="2045"/>
    </location>
</feature>